<organism evidence="2 3">
    <name type="scientific">Pontiella desulfatans</name>
    <dbReference type="NCBI Taxonomy" id="2750659"/>
    <lineage>
        <taxon>Bacteria</taxon>
        <taxon>Pseudomonadati</taxon>
        <taxon>Kiritimatiellota</taxon>
        <taxon>Kiritimatiellia</taxon>
        <taxon>Kiritimatiellales</taxon>
        <taxon>Pontiellaceae</taxon>
        <taxon>Pontiella</taxon>
    </lineage>
</organism>
<protein>
    <submittedName>
        <fullName evidence="2">Uncharacterized protein</fullName>
    </submittedName>
</protein>
<keyword evidence="3" id="KW-1185">Reference proteome</keyword>
<dbReference type="AlphaFoldDB" id="A0A6C2U892"/>
<dbReference type="RefSeq" id="WP_246046741.1">
    <property type="nucleotide sequence ID" value="NZ_CAAHFG010000003.1"/>
</dbReference>
<sequence length="135" mass="14712">MKVAEVAENVKRLVGNPPSHDEFIYELLLAYNTPENTVARLKNGQLNLAKVPGEVLLKKKVWFTNVSQASSLPCAVPQASRLPGGAESPQDVGGTEPNDGKQAGRSLYDPDKMPEGLRAAHHNHMVDRLYLIPTS</sequence>
<dbReference type="Proteomes" id="UP000366872">
    <property type="component" value="Unassembled WGS sequence"/>
</dbReference>
<gene>
    <name evidence="2" type="ORF">PDESU_04909</name>
</gene>
<evidence type="ECO:0000256" key="1">
    <source>
        <dbReference type="SAM" id="MobiDB-lite"/>
    </source>
</evidence>
<reference evidence="2 3" key="1">
    <citation type="submission" date="2019-04" db="EMBL/GenBank/DDBJ databases">
        <authorList>
            <person name="Van Vliet M D."/>
        </authorList>
    </citation>
    <scope>NUCLEOTIDE SEQUENCE [LARGE SCALE GENOMIC DNA]</scope>
    <source>
        <strain evidence="2 3">F1</strain>
    </source>
</reference>
<evidence type="ECO:0000313" key="3">
    <source>
        <dbReference type="Proteomes" id="UP000366872"/>
    </source>
</evidence>
<feature type="region of interest" description="Disordered" evidence="1">
    <location>
        <begin position="76"/>
        <end position="115"/>
    </location>
</feature>
<accession>A0A6C2U892</accession>
<evidence type="ECO:0000313" key="2">
    <source>
        <dbReference type="EMBL" id="VGO16318.1"/>
    </source>
</evidence>
<proteinExistence type="predicted"/>
<dbReference type="EMBL" id="CAAHFG010000003">
    <property type="protein sequence ID" value="VGO16318.1"/>
    <property type="molecule type" value="Genomic_DNA"/>
</dbReference>
<name>A0A6C2U892_PONDE</name>